<comment type="caution">
    <text evidence="2">The sequence shown here is derived from an EMBL/GenBank/DDBJ whole genome shotgun (WGS) entry which is preliminary data.</text>
</comment>
<protein>
    <submittedName>
        <fullName evidence="2">Uncharacterized protein</fullName>
    </submittedName>
</protein>
<keyword evidence="3" id="KW-1185">Reference proteome</keyword>
<name>A0A510XDV8_9GAMM</name>
<dbReference type="RefSeq" id="WP_146804543.1">
    <property type="nucleotide sequence ID" value="NZ_BJUK01000081.1"/>
</dbReference>
<gene>
    <name evidence="2" type="ORF">HPA02_35140</name>
</gene>
<evidence type="ECO:0000313" key="3">
    <source>
        <dbReference type="Proteomes" id="UP000321275"/>
    </source>
</evidence>
<keyword evidence="1" id="KW-0812">Transmembrane</keyword>
<evidence type="ECO:0000313" key="2">
    <source>
        <dbReference type="EMBL" id="GEK49231.1"/>
    </source>
</evidence>
<reference evidence="2 3" key="1">
    <citation type="submission" date="2019-07" db="EMBL/GenBank/DDBJ databases">
        <title>Whole genome shotgun sequence of Halomonas pacifica NBRC 102220.</title>
        <authorList>
            <person name="Hosoyama A."/>
            <person name="Uohara A."/>
            <person name="Ohji S."/>
            <person name="Ichikawa N."/>
        </authorList>
    </citation>
    <scope>NUCLEOTIDE SEQUENCE [LARGE SCALE GENOMIC DNA]</scope>
    <source>
        <strain evidence="2 3">NBRC 102220</strain>
    </source>
</reference>
<proteinExistence type="predicted"/>
<evidence type="ECO:0000256" key="1">
    <source>
        <dbReference type="SAM" id="Phobius"/>
    </source>
</evidence>
<keyword evidence="1" id="KW-1133">Transmembrane helix</keyword>
<dbReference type="EMBL" id="BJUK01000081">
    <property type="protein sequence ID" value="GEK49231.1"/>
    <property type="molecule type" value="Genomic_DNA"/>
</dbReference>
<dbReference type="Proteomes" id="UP000321275">
    <property type="component" value="Unassembled WGS sequence"/>
</dbReference>
<sequence length="88" mass="9008">MMPLTAALPLPSLYRTGLLVIAGLGLLALGSLVSGWPPVEMPLGLVSLGAVAATLLGPCRWREGETLEALGDLSLASLVVFAGFHLLA</sequence>
<keyword evidence="1" id="KW-0472">Membrane</keyword>
<dbReference type="AlphaFoldDB" id="A0A510XDV8"/>
<accession>A0A510XDV8</accession>
<feature type="transmembrane region" description="Helical" evidence="1">
    <location>
        <begin position="12"/>
        <end position="33"/>
    </location>
</feature>
<organism evidence="2 3">
    <name type="scientific">Bisbaumannia pacifica</name>
    <dbReference type="NCBI Taxonomy" id="77098"/>
    <lineage>
        <taxon>Bacteria</taxon>
        <taxon>Pseudomonadati</taxon>
        <taxon>Pseudomonadota</taxon>
        <taxon>Gammaproteobacteria</taxon>
        <taxon>Oceanospirillales</taxon>
        <taxon>Halomonadaceae</taxon>
        <taxon>Bisbaumannia</taxon>
    </lineage>
</organism>